<keyword evidence="6 13" id="KW-0808">Transferase</keyword>
<feature type="transmembrane region" description="Helical" evidence="13">
    <location>
        <begin position="674"/>
        <end position="696"/>
    </location>
</feature>
<dbReference type="CDD" id="cd16024">
    <property type="entry name" value="GPI_EPT_2"/>
    <property type="match status" value="1"/>
</dbReference>
<evidence type="ECO:0000256" key="10">
    <source>
        <dbReference type="ARBA" id="ARBA00023136"/>
    </source>
</evidence>
<evidence type="ECO:0000256" key="6">
    <source>
        <dbReference type="ARBA" id="ARBA00022679"/>
    </source>
</evidence>
<name>A0AAE8SRS4_9PEZI</name>
<dbReference type="AlphaFoldDB" id="A0AAE8SRS4"/>
<feature type="domain" description="GPI ethanolamine phosphate transferase 2 C-terminal" evidence="14">
    <location>
        <begin position="437"/>
        <end position="834"/>
    </location>
</feature>
<evidence type="ECO:0000256" key="4">
    <source>
        <dbReference type="ARBA" id="ARBA00020830"/>
    </source>
</evidence>
<dbReference type="GO" id="GO:0005789">
    <property type="term" value="C:endoplasmic reticulum membrane"/>
    <property type="evidence" value="ECO:0007669"/>
    <property type="project" value="UniProtKB-SubCell"/>
</dbReference>
<keyword evidence="8 13" id="KW-0256">Endoplasmic reticulum</keyword>
<dbReference type="InterPro" id="IPR037674">
    <property type="entry name" value="PIG-G_N"/>
</dbReference>
<feature type="transmembrane region" description="Helical" evidence="13">
    <location>
        <begin position="446"/>
        <end position="467"/>
    </location>
</feature>
<reference evidence="15" key="1">
    <citation type="submission" date="2018-03" db="EMBL/GenBank/DDBJ databases">
        <authorList>
            <person name="Guldener U."/>
        </authorList>
    </citation>
    <scope>NUCLEOTIDE SEQUENCE</scope>
</reference>
<keyword evidence="9 13" id="KW-1133">Transmembrane helix</keyword>
<evidence type="ECO:0000256" key="7">
    <source>
        <dbReference type="ARBA" id="ARBA00022692"/>
    </source>
</evidence>
<evidence type="ECO:0000256" key="13">
    <source>
        <dbReference type="RuleBase" id="RU367106"/>
    </source>
</evidence>
<dbReference type="PANTHER" id="PTHR23072:SF0">
    <property type="entry name" value="GPI ETHANOLAMINE PHOSPHATE TRANSFERASE 2"/>
    <property type="match status" value="1"/>
</dbReference>
<dbReference type="Pfam" id="PF01663">
    <property type="entry name" value="Phosphodiest"/>
    <property type="match status" value="1"/>
</dbReference>
<evidence type="ECO:0000313" key="15">
    <source>
        <dbReference type="EMBL" id="SPN98339.1"/>
    </source>
</evidence>
<feature type="transmembrane region" description="Helical" evidence="13">
    <location>
        <begin position="796"/>
        <end position="824"/>
    </location>
</feature>
<comment type="caution">
    <text evidence="15">The sequence shown here is derived from an EMBL/GenBank/DDBJ whole genome shotgun (WGS) entry which is preliminary data.</text>
</comment>
<dbReference type="Proteomes" id="UP001187682">
    <property type="component" value="Unassembled WGS sequence"/>
</dbReference>
<sequence>MARSLLVSLIVAANLLIPVAILIFAGGFFPYKPFIPGLAEYEPLDPEFGEVPEAPFDRLIFMVVDALRSDFVYSENSGFQFTQELIRDGAAIPFTAFARSPTVTMPRLKSITTGSIPSFLDAILNIDEGETTSSLAAQDTWLAQIKAKDNGKLLMYGDDTWLKLFPDIFDRHDGTSSFFVADFTEVDHNVTRNIAGELENQDWNTMILHYLGLDHIGHKSGPRSSNMVPKQREMDGIVKQLYHAMETKEHLSSTLLVMCGDHGMNDAGNHGASSAGETSAALTFMSPKLRALSSRLQSPLPYREDFQYYSRVEQSDLAPSLAGLLGFPVPQNNLGAFIPEFLPLWDRKSDQVQLLIRNARQILGVARAAFGEGLFDLNADVDPCSDAKDDAHRLACDWRLINKRLSSFSSYEEAPPEWVDQLTEWLRSAQDLMSGMASNYDTGRLILGQAVAAVACILATAALFFAGTSHVQSLLIFAAVTIAYGVMMFASSYVEEEQHFWYWTTTAWMALLVVKYRTTLRGTIIWFVLVLGATRIIRGWNQTGQKFAGSPDIVKTFIVTNPRLLWALVVATYAWLQGNLRRPFGWMPRTVTTWLGGVLISAAFTFKLNFTNEDSPELVVRPMSTLQESIPKLPLVSHARLVFASALVIAGYAAFLGIRGGHRSKEAFEMLHHLYTVIALTQSRVTNIPLFLLHALQVRFLSSVDLSVPDLTISSLLLQHMSYFAFGGSNAISSVDLSSAYNGVSDFNVLAVGVLTFISNWAGPVYFSSATTLLLLRARRKRAEGGSDTPVYAQHVAMLTAFVTWSVLFVMVACTVLRTHLFIWTVFSPKYLYWTRATG</sequence>
<dbReference type="InterPro" id="IPR002591">
    <property type="entry name" value="Phosphodiest/P_Trfase"/>
</dbReference>
<organism evidence="15 16">
    <name type="scientific">Cephalotrichum gorgonifer</name>
    <dbReference type="NCBI Taxonomy" id="2041049"/>
    <lineage>
        <taxon>Eukaryota</taxon>
        <taxon>Fungi</taxon>
        <taxon>Dikarya</taxon>
        <taxon>Ascomycota</taxon>
        <taxon>Pezizomycotina</taxon>
        <taxon>Sordariomycetes</taxon>
        <taxon>Hypocreomycetidae</taxon>
        <taxon>Microascales</taxon>
        <taxon>Microascaceae</taxon>
        <taxon>Cephalotrichum</taxon>
    </lineage>
</organism>
<dbReference type="InterPro" id="IPR039527">
    <property type="entry name" value="PIGG/GPI7"/>
</dbReference>
<dbReference type="Pfam" id="PF19316">
    <property type="entry name" value="PIGO_PIGG"/>
    <property type="match status" value="1"/>
</dbReference>
<gene>
    <name evidence="15" type="ORF">DNG_01386</name>
</gene>
<comment type="similarity">
    <text evidence="3 13">Belongs to the PIGG/PIGN/PIGO family. PIGG subfamily.</text>
</comment>
<keyword evidence="5 13" id="KW-0337">GPI-anchor biosynthesis</keyword>
<evidence type="ECO:0000256" key="2">
    <source>
        <dbReference type="ARBA" id="ARBA00004687"/>
    </source>
</evidence>
<evidence type="ECO:0000259" key="14">
    <source>
        <dbReference type="Pfam" id="PF19316"/>
    </source>
</evidence>
<proteinExistence type="inferred from homology"/>
<keyword evidence="10 13" id="KW-0472">Membrane</keyword>
<comment type="function">
    <text evidence="12 13">Ethanolamine phosphate transferase involved in glycosylphosphatidylinositol-anchor biosynthesis. Transfers ethanolamine phosphate to the GPI second mannose.</text>
</comment>
<comment type="subcellular location">
    <subcellularLocation>
        <location evidence="1 13">Endoplasmic reticulum membrane</location>
        <topology evidence="1 13">Multi-pass membrane protein</topology>
    </subcellularLocation>
</comment>
<feature type="transmembrane region" description="Helical" evidence="13">
    <location>
        <begin position="641"/>
        <end position="662"/>
    </location>
</feature>
<feature type="transmembrane region" description="Helical" evidence="13">
    <location>
        <begin position="588"/>
        <end position="606"/>
    </location>
</feature>
<evidence type="ECO:0000313" key="16">
    <source>
        <dbReference type="Proteomes" id="UP001187682"/>
    </source>
</evidence>
<feature type="transmembrane region" description="Helical" evidence="13">
    <location>
        <begin position="749"/>
        <end position="776"/>
    </location>
</feature>
<feature type="transmembrane region" description="Helical" evidence="13">
    <location>
        <begin position="7"/>
        <end position="29"/>
    </location>
</feature>
<evidence type="ECO:0000256" key="8">
    <source>
        <dbReference type="ARBA" id="ARBA00022824"/>
    </source>
</evidence>
<dbReference type="Gene3D" id="3.40.720.10">
    <property type="entry name" value="Alkaline Phosphatase, subunit A"/>
    <property type="match status" value="1"/>
</dbReference>
<keyword evidence="16" id="KW-1185">Reference proteome</keyword>
<protein>
    <recommendedName>
        <fullName evidence="4 13">GPI ethanolamine phosphate transferase 2</fullName>
    </recommendedName>
</protein>
<dbReference type="EMBL" id="ONZQ02000002">
    <property type="protein sequence ID" value="SPN98339.1"/>
    <property type="molecule type" value="Genomic_DNA"/>
</dbReference>
<evidence type="ECO:0000256" key="3">
    <source>
        <dbReference type="ARBA" id="ARBA00005315"/>
    </source>
</evidence>
<dbReference type="PANTHER" id="PTHR23072">
    <property type="entry name" value="PHOSPHATIDYLINOSITOL GLYCAN-RELATED"/>
    <property type="match status" value="1"/>
</dbReference>
<comment type="pathway">
    <text evidence="2 13">Glycolipid biosynthesis; glycosylphosphatidylinositol-anchor biosynthesis.</text>
</comment>
<evidence type="ECO:0000256" key="12">
    <source>
        <dbReference type="ARBA" id="ARBA00056729"/>
    </source>
</evidence>
<dbReference type="InterPro" id="IPR017850">
    <property type="entry name" value="Alkaline_phosphatase_core_sf"/>
</dbReference>
<dbReference type="InterPro" id="IPR045687">
    <property type="entry name" value="PIGG/GPI7_C"/>
</dbReference>
<keyword evidence="11" id="KW-0325">Glycoprotein</keyword>
<dbReference type="FunFam" id="3.40.720.10:FF:000045">
    <property type="entry name" value="GPI ethanolamine phosphate transferase 2"/>
    <property type="match status" value="1"/>
</dbReference>
<dbReference type="GO" id="GO:0006506">
    <property type="term" value="P:GPI anchor biosynthetic process"/>
    <property type="evidence" value="ECO:0007669"/>
    <property type="project" value="UniProtKB-KW"/>
</dbReference>
<evidence type="ECO:0000256" key="11">
    <source>
        <dbReference type="ARBA" id="ARBA00023180"/>
    </source>
</evidence>
<evidence type="ECO:0000256" key="1">
    <source>
        <dbReference type="ARBA" id="ARBA00004477"/>
    </source>
</evidence>
<evidence type="ECO:0000256" key="9">
    <source>
        <dbReference type="ARBA" id="ARBA00022989"/>
    </source>
</evidence>
<feature type="transmembrane region" description="Helical" evidence="13">
    <location>
        <begin position="474"/>
        <end position="494"/>
    </location>
</feature>
<dbReference type="SUPFAM" id="SSF53649">
    <property type="entry name" value="Alkaline phosphatase-like"/>
    <property type="match status" value="1"/>
</dbReference>
<keyword evidence="7 13" id="KW-0812">Transmembrane</keyword>
<accession>A0AAE8SRS4</accession>
<dbReference type="GO" id="GO:0051267">
    <property type="term" value="F:CP2 mannose-ethanolamine phosphotransferase activity"/>
    <property type="evidence" value="ECO:0007669"/>
    <property type="project" value="TreeGrafter"/>
</dbReference>
<evidence type="ECO:0000256" key="5">
    <source>
        <dbReference type="ARBA" id="ARBA00022502"/>
    </source>
</evidence>